<evidence type="ECO:0000313" key="1">
    <source>
        <dbReference type="EMBL" id="KAF1925235.1"/>
    </source>
</evidence>
<reference evidence="1" key="1">
    <citation type="journal article" date="2020" name="Stud. Mycol.">
        <title>101 Dothideomycetes genomes: a test case for predicting lifestyles and emergence of pathogens.</title>
        <authorList>
            <person name="Haridas S."/>
            <person name="Albert R."/>
            <person name="Binder M."/>
            <person name="Bloem J."/>
            <person name="Labutti K."/>
            <person name="Salamov A."/>
            <person name="Andreopoulos B."/>
            <person name="Baker S."/>
            <person name="Barry K."/>
            <person name="Bills G."/>
            <person name="Bluhm B."/>
            <person name="Cannon C."/>
            <person name="Castanera R."/>
            <person name="Culley D."/>
            <person name="Daum C."/>
            <person name="Ezra D."/>
            <person name="Gonzalez J."/>
            <person name="Henrissat B."/>
            <person name="Kuo A."/>
            <person name="Liang C."/>
            <person name="Lipzen A."/>
            <person name="Lutzoni F."/>
            <person name="Magnuson J."/>
            <person name="Mondo S."/>
            <person name="Nolan M."/>
            <person name="Ohm R."/>
            <person name="Pangilinan J."/>
            <person name="Park H.-J."/>
            <person name="Ramirez L."/>
            <person name="Alfaro M."/>
            <person name="Sun H."/>
            <person name="Tritt A."/>
            <person name="Yoshinaga Y."/>
            <person name="Zwiers L.-H."/>
            <person name="Turgeon B."/>
            <person name="Goodwin S."/>
            <person name="Spatafora J."/>
            <person name="Crous P."/>
            <person name="Grigoriev I."/>
        </authorList>
    </citation>
    <scope>NUCLEOTIDE SEQUENCE</scope>
    <source>
        <strain evidence="1">CBS 183.55</strain>
    </source>
</reference>
<organism evidence="1 2">
    <name type="scientific">Didymella exigua CBS 183.55</name>
    <dbReference type="NCBI Taxonomy" id="1150837"/>
    <lineage>
        <taxon>Eukaryota</taxon>
        <taxon>Fungi</taxon>
        <taxon>Dikarya</taxon>
        <taxon>Ascomycota</taxon>
        <taxon>Pezizomycotina</taxon>
        <taxon>Dothideomycetes</taxon>
        <taxon>Pleosporomycetidae</taxon>
        <taxon>Pleosporales</taxon>
        <taxon>Pleosporineae</taxon>
        <taxon>Didymellaceae</taxon>
        <taxon>Didymella</taxon>
    </lineage>
</organism>
<proteinExistence type="predicted"/>
<accession>A0A6A5RAG2</accession>
<protein>
    <recommendedName>
        <fullName evidence="3">Berberine/berberine-like domain-containing protein</fullName>
    </recommendedName>
</protein>
<dbReference type="RefSeq" id="XP_033445487.1">
    <property type="nucleotide sequence ID" value="XM_033597520.1"/>
</dbReference>
<name>A0A6A5RAG2_9PLEO</name>
<gene>
    <name evidence="1" type="ORF">M421DRAFT_8113</name>
</gene>
<dbReference type="OrthoDB" id="3815839at2759"/>
<evidence type="ECO:0008006" key="3">
    <source>
        <dbReference type="Google" id="ProtNLM"/>
    </source>
</evidence>
<dbReference type="Proteomes" id="UP000800082">
    <property type="component" value="Unassembled WGS sequence"/>
</dbReference>
<dbReference type="EMBL" id="ML978986">
    <property type="protein sequence ID" value="KAF1925235.1"/>
    <property type="molecule type" value="Genomic_DNA"/>
</dbReference>
<dbReference type="AlphaFoldDB" id="A0A6A5RAG2"/>
<sequence>MQKKGGDTLSLKPSNGPSFVVNMSSRWANTSDHGRILDFFSGVIEKVKAEAKRKGVDNDYIYMIYASQFEDPIGSYGATNVQKLKAVSAKYDPASVFINLMPGHFKLGKGAPTPSMP</sequence>
<keyword evidence="2" id="KW-1185">Reference proteome</keyword>
<dbReference type="GeneID" id="54355187"/>
<evidence type="ECO:0000313" key="2">
    <source>
        <dbReference type="Proteomes" id="UP000800082"/>
    </source>
</evidence>